<protein>
    <recommendedName>
        <fullName evidence="4">Putative succinate-semialdehyde dehydrogenase [NADP(+)] 2</fullName>
        <ecNumber evidence="3">1.2.1.79</ecNumber>
    </recommendedName>
</protein>
<dbReference type="EC" id="1.2.1.79" evidence="3"/>
<dbReference type="GO" id="GO:0036243">
    <property type="term" value="F:succinate-semialdehyde dehydrogenase (NADP+) activity"/>
    <property type="evidence" value="ECO:0007669"/>
    <property type="project" value="UniProtKB-EC"/>
</dbReference>
<dbReference type="EMBL" id="MVIJ01000003">
    <property type="protein sequence ID" value="ORB75692.1"/>
    <property type="molecule type" value="Genomic_DNA"/>
</dbReference>
<accession>A0A1X0KK58</accession>
<comment type="caution">
    <text evidence="9">The sequence shown here is derived from an EMBL/GenBank/DDBJ whole genome shotgun (WGS) entry which is preliminary data.</text>
</comment>
<comment type="similarity">
    <text evidence="1 7">Belongs to the aldehyde dehydrogenase family.</text>
</comment>
<dbReference type="CDD" id="cd07107">
    <property type="entry name" value="ALDH_PhdK-like"/>
    <property type="match status" value="1"/>
</dbReference>
<dbReference type="OrthoDB" id="6882680at2"/>
<organism evidence="9 10">
    <name type="scientific">Mycobacterium scrofulaceum</name>
    <dbReference type="NCBI Taxonomy" id="1783"/>
    <lineage>
        <taxon>Bacteria</taxon>
        <taxon>Bacillati</taxon>
        <taxon>Actinomycetota</taxon>
        <taxon>Actinomycetes</taxon>
        <taxon>Mycobacteriales</taxon>
        <taxon>Mycobacteriaceae</taxon>
        <taxon>Mycobacterium</taxon>
    </lineage>
</organism>
<evidence type="ECO:0000313" key="10">
    <source>
        <dbReference type="Proteomes" id="UP000192601"/>
    </source>
</evidence>
<dbReference type="PROSITE" id="PS00687">
    <property type="entry name" value="ALDEHYDE_DEHYDR_GLU"/>
    <property type="match status" value="1"/>
</dbReference>
<evidence type="ECO:0000313" key="9">
    <source>
        <dbReference type="EMBL" id="ORB75692.1"/>
    </source>
</evidence>
<dbReference type="Pfam" id="PF00171">
    <property type="entry name" value="Aldedh"/>
    <property type="match status" value="1"/>
</dbReference>
<dbReference type="AlphaFoldDB" id="A0A1X0KK58"/>
<reference evidence="9 10" key="1">
    <citation type="submission" date="2017-02" db="EMBL/GenBank/DDBJ databases">
        <title>The new phylogeny of genus Mycobacterium.</title>
        <authorList>
            <person name="Tortoli E."/>
            <person name="Trovato A."/>
            <person name="Cirillo D.M."/>
        </authorList>
    </citation>
    <scope>NUCLEOTIDE SEQUENCE [LARGE SCALE GENOMIC DNA]</scope>
    <source>
        <strain evidence="9 10">DSM 43992</strain>
    </source>
</reference>
<dbReference type="Proteomes" id="UP000192601">
    <property type="component" value="Unassembled WGS sequence"/>
</dbReference>
<comment type="catalytic activity">
    <reaction evidence="5">
        <text>succinate semialdehyde + NADP(+) + H2O = succinate + NADPH + 2 H(+)</text>
        <dbReference type="Rhea" id="RHEA:13213"/>
        <dbReference type="ChEBI" id="CHEBI:15377"/>
        <dbReference type="ChEBI" id="CHEBI:15378"/>
        <dbReference type="ChEBI" id="CHEBI:30031"/>
        <dbReference type="ChEBI" id="CHEBI:57706"/>
        <dbReference type="ChEBI" id="CHEBI:57783"/>
        <dbReference type="ChEBI" id="CHEBI:58349"/>
        <dbReference type="EC" id="1.2.1.79"/>
    </reaction>
</comment>
<evidence type="ECO:0000256" key="5">
    <source>
        <dbReference type="ARBA" id="ARBA00048559"/>
    </source>
</evidence>
<keyword evidence="10" id="KW-1185">Reference proteome</keyword>
<dbReference type="FunFam" id="3.40.309.10:FF:000012">
    <property type="entry name" value="Betaine aldehyde dehydrogenase"/>
    <property type="match status" value="1"/>
</dbReference>
<dbReference type="FunFam" id="3.40.605.10:FF:000007">
    <property type="entry name" value="NAD/NADP-dependent betaine aldehyde dehydrogenase"/>
    <property type="match status" value="1"/>
</dbReference>
<dbReference type="InterPro" id="IPR029510">
    <property type="entry name" value="Ald_DH_CS_GLU"/>
</dbReference>
<dbReference type="Gene3D" id="3.40.605.10">
    <property type="entry name" value="Aldehyde Dehydrogenase, Chain A, domain 1"/>
    <property type="match status" value="1"/>
</dbReference>
<proteinExistence type="inferred from homology"/>
<dbReference type="InterPro" id="IPR016161">
    <property type="entry name" value="Ald_DH/histidinol_DH"/>
</dbReference>
<name>A0A1X0KK58_MYCSC</name>
<evidence type="ECO:0000256" key="7">
    <source>
        <dbReference type="RuleBase" id="RU003345"/>
    </source>
</evidence>
<evidence type="ECO:0000256" key="6">
    <source>
        <dbReference type="PROSITE-ProRule" id="PRU10007"/>
    </source>
</evidence>
<dbReference type="RefSeq" id="WP_014379557.1">
    <property type="nucleotide sequence ID" value="NZ_MVIJ01000003.1"/>
</dbReference>
<evidence type="ECO:0000256" key="4">
    <source>
        <dbReference type="ARBA" id="ARBA00039663"/>
    </source>
</evidence>
<dbReference type="STRING" id="1783.BST44_04170"/>
<feature type="domain" description="Aldehyde dehydrogenase" evidence="8">
    <location>
        <begin position="34"/>
        <end position="492"/>
    </location>
</feature>
<dbReference type="SUPFAM" id="SSF53720">
    <property type="entry name" value="ALDH-like"/>
    <property type="match status" value="1"/>
</dbReference>
<evidence type="ECO:0000256" key="1">
    <source>
        <dbReference type="ARBA" id="ARBA00009986"/>
    </source>
</evidence>
<keyword evidence="2 7" id="KW-0560">Oxidoreductase</keyword>
<dbReference type="PANTHER" id="PTHR11699">
    <property type="entry name" value="ALDEHYDE DEHYDROGENASE-RELATED"/>
    <property type="match status" value="1"/>
</dbReference>
<dbReference type="InterPro" id="IPR016163">
    <property type="entry name" value="Ald_DH_C"/>
</dbReference>
<gene>
    <name evidence="9" type="ORF">BST44_04170</name>
</gene>
<feature type="active site" evidence="6">
    <location>
        <position position="263"/>
    </location>
</feature>
<sequence length="497" mass="52584">MQSSLESNKTDVARLLDRDWRMLIGGDRVSAADGAAMEITAPHDGSTIARVPAAGLPDVDAAVAAAVAAFPQWRGTTLLERSEMIRSFAQRLRARATDFGLLDAIDTGNPVTAMVGDVIMASRWLDYHAAVAFSVTGDTLPSMTRSWLMTRKEPYGAVGRIIPYNHPILFAAAKVGAPLITGNTLILKVPDQAPLSSLLMAEVVLESFPPGVVNIISGSGAVAGDALVRHRDVKRIALIGSVPTGQKVMAAAAEAGIKHVTLELGGKNAMIVCPDADPTAVVEGAAFGMNCHWSQGQSCGSTTRLFLHESLHDQVVSGLVERLKSIRIGHPLDPATEMGCLVSQAQFDKVNHYIDVAKREGASLVTGGGRPPGKQFEAGFYVEPTVFADVDMSMTVAREEIFGPVLSVLRFTDLDAAIAQANALPFGLTGAIWSNDITTAVSVADRLDTGYVWINGSGSHFLGAPFGGRKDSGTGTEEGVEELESYLQTKTVNIPLP</sequence>
<dbReference type="InterPro" id="IPR016162">
    <property type="entry name" value="Ald_DH_N"/>
</dbReference>
<evidence type="ECO:0000256" key="3">
    <source>
        <dbReference type="ARBA" id="ARBA00039122"/>
    </source>
</evidence>
<evidence type="ECO:0000256" key="2">
    <source>
        <dbReference type="ARBA" id="ARBA00023002"/>
    </source>
</evidence>
<dbReference type="InterPro" id="IPR015590">
    <property type="entry name" value="Aldehyde_DH_dom"/>
</dbReference>
<evidence type="ECO:0000259" key="8">
    <source>
        <dbReference type="Pfam" id="PF00171"/>
    </source>
</evidence>
<dbReference type="Gene3D" id="3.40.309.10">
    <property type="entry name" value="Aldehyde Dehydrogenase, Chain A, domain 2"/>
    <property type="match status" value="1"/>
</dbReference>